<keyword evidence="2" id="KW-1185">Reference proteome</keyword>
<protein>
    <submittedName>
        <fullName evidence="1">Uncharacterized protein</fullName>
    </submittedName>
</protein>
<organism evidence="1 2">
    <name type="scientific">Henosepilachna vigintioctopunctata</name>
    <dbReference type="NCBI Taxonomy" id="420089"/>
    <lineage>
        <taxon>Eukaryota</taxon>
        <taxon>Metazoa</taxon>
        <taxon>Ecdysozoa</taxon>
        <taxon>Arthropoda</taxon>
        <taxon>Hexapoda</taxon>
        <taxon>Insecta</taxon>
        <taxon>Pterygota</taxon>
        <taxon>Neoptera</taxon>
        <taxon>Endopterygota</taxon>
        <taxon>Coleoptera</taxon>
        <taxon>Polyphaga</taxon>
        <taxon>Cucujiformia</taxon>
        <taxon>Coccinelloidea</taxon>
        <taxon>Coccinellidae</taxon>
        <taxon>Epilachninae</taxon>
        <taxon>Epilachnini</taxon>
        <taxon>Henosepilachna</taxon>
    </lineage>
</organism>
<reference evidence="1 2" key="1">
    <citation type="submission" date="2023-03" db="EMBL/GenBank/DDBJ databases">
        <title>Genome insight into feeding habits of ladybird beetles.</title>
        <authorList>
            <person name="Li H.-S."/>
            <person name="Huang Y.-H."/>
            <person name="Pang H."/>
        </authorList>
    </citation>
    <scope>NUCLEOTIDE SEQUENCE [LARGE SCALE GENOMIC DNA]</scope>
    <source>
        <strain evidence="1">SYSU_2023b</strain>
        <tissue evidence="1">Whole body</tissue>
    </source>
</reference>
<dbReference type="AlphaFoldDB" id="A0AAW1V399"/>
<sequence length="169" mass="19536">MAVWYGYQALYSHFKKAQGDKNKATTELAMYDKLVRRSIAFFECLKEKPGTKNFEAKRAAITGNFCDVPLTRSTKIIAINDQQLLSSVINNLKRRLFTTRSTNEPSTATGTNNYEKEYESLFSELKVLESNNWPPEYVGYGEQEIEHLCARIRLNANKIKKSFRDYLEN</sequence>
<name>A0AAW1V399_9CUCU</name>
<accession>A0AAW1V399</accession>
<dbReference type="EMBL" id="JARQZJ010000123">
    <property type="protein sequence ID" value="KAK9889744.1"/>
    <property type="molecule type" value="Genomic_DNA"/>
</dbReference>
<comment type="caution">
    <text evidence="1">The sequence shown here is derived from an EMBL/GenBank/DDBJ whole genome shotgun (WGS) entry which is preliminary data.</text>
</comment>
<proteinExistence type="predicted"/>
<evidence type="ECO:0000313" key="2">
    <source>
        <dbReference type="Proteomes" id="UP001431783"/>
    </source>
</evidence>
<evidence type="ECO:0000313" key="1">
    <source>
        <dbReference type="EMBL" id="KAK9889744.1"/>
    </source>
</evidence>
<gene>
    <name evidence="1" type="ORF">WA026_007126</name>
</gene>
<dbReference type="Proteomes" id="UP001431783">
    <property type="component" value="Unassembled WGS sequence"/>
</dbReference>